<dbReference type="InterPro" id="IPR042262">
    <property type="entry name" value="CN_hydtase_beta_C"/>
</dbReference>
<dbReference type="GO" id="GO:0016787">
    <property type="term" value="F:hydrolase activity"/>
    <property type="evidence" value="ECO:0007669"/>
    <property type="project" value="UniProtKB-KW"/>
</dbReference>
<gene>
    <name evidence="1" type="ORF">MYXE_38020</name>
</gene>
<dbReference type="EMBL" id="AP022314">
    <property type="protein sequence ID" value="BBU24012.1"/>
    <property type="molecule type" value="Genomic_DNA"/>
</dbReference>
<sequence length="108" mass="11472">MTPAISTTLTGGAASPPVSMGYSVGNPVPPWKSSLDAMCDALDLEGTALPLLTRRRNEDCLSDEVYAAVPFPERQLLALAHSLIARSVIDEAALAERMAVVRARLEGH</sequence>
<dbReference type="SUPFAM" id="SSF50090">
    <property type="entry name" value="Electron transport accessory proteins"/>
    <property type="match status" value="1"/>
</dbReference>
<name>A0AAD1H343_MYCXE</name>
<proteinExistence type="predicted"/>
<evidence type="ECO:0000313" key="1">
    <source>
        <dbReference type="EMBL" id="BBU24012.1"/>
    </source>
</evidence>
<dbReference type="KEGG" id="mxe:MYXE_38020"/>
<dbReference type="Gene3D" id="1.10.472.20">
    <property type="entry name" value="Nitrile hydratase, beta subunit"/>
    <property type="match status" value="1"/>
</dbReference>
<dbReference type="AlphaFoldDB" id="A0AAD1H343"/>
<organism evidence="1 2">
    <name type="scientific">Mycobacterium xenopi</name>
    <dbReference type="NCBI Taxonomy" id="1789"/>
    <lineage>
        <taxon>Bacteria</taxon>
        <taxon>Bacillati</taxon>
        <taxon>Actinomycetota</taxon>
        <taxon>Actinomycetes</taxon>
        <taxon>Mycobacteriales</taxon>
        <taxon>Mycobacteriaceae</taxon>
        <taxon>Mycobacterium</taxon>
    </lineage>
</organism>
<evidence type="ECO:0000313" key="2">
    <source>
        <dbReference type="Proteomes" id="UP000464624"/>
    </source>
</evidence>
<accession>A0AAD1H343</accession>
<dbReference type="Proteomes" id="UP000464624">
    <property type="component" value="Chromosome"/>
</dbReference>
<reference evidence="1 2" key="1">
    <citation type="submission" date="2019-12" db="EMBL/GenBank/DDBJ databases">
        <title>Complete genome sequence of Mycolicibacterium xenopi str. JCM15661T.</title>
        <authorList>
            <person name="Yoshida M."/>
            <person name="Fukano H."/>
            <person name="Asakura T."/>
            <person name="Hoshino Y."/>
        </authorList>
    </citation>
    <scope>NUCLEOTIDE SEQUENCE [LARGE SCALE GENOMIC DNA]</scope>
    <source>
        <strain evidence="1 2">JCM 15661T</strain>
    </source>
</reference>
<dbReference type="InterPro" id="IPR008990">
    <property type="entry name" value="Elect_transpt_acc-like_dom_sf"/>
</dbReference>
<protein>
    <submittedName>
        <fullName evidence="1">Thiocyanate hydrolase subunit beta</fullName>
    </submittedName>
</protein>
<keyword evidence="1" id="KW-0378">Hydrolase</keyword>